<feature type="region of interest" description="Disordered" evidence="1">
    <location>
        <begin position="151"/>
        <end position="172"/>
    </location>
</feature>
<evidence type="ECO:0000259" key="2">
    <source>
        <dbReference type="PROSITE" id="PS51505"/>
    </source>
</evidence>
<proteinExistence type="predicted"/>
<accession>A0A2T7NUA2</accession>
<dbReference type="AlphaFoldDB" id="A0A2T7NUA2"/>
<evidence type="ECO:0000313" key="3">
    <source>
        <dbReference type="EMBL" id="PVD24759.1"/>
    </source>
</evidence>
<dbReference type="Pfam" id="PF08313">
    <property type="entry name" value="SCA7"/>
    <property type="match status" value="1"/>
</dbReference>
<feature type="compositionally biased region" description="Basic residues" evidence="1">
    <location>
        <begin position="1020"/>
        <end position="1032"/>
    </location>
</feature>
<feature type="compositionally biased region" description="Polar residues" evidence="1">
    <location>
        <begin position="1034"/>
        <end position="1051"/>
    </location>
</feature>
<dbReference type="EMBL" id="PZQS01000009">
    <property type="protein sequence ID" value="PVD24759.1"/>
    <property type="molecule type" value="Genomic_DNA"/>
</dbReference>
<dbReference type="OrthoDB" id="21678at2759"/>
<dbReference type="Gene3D" id="6.10.140.1270">
    <property type="match status" value="1"/>
</dbReference>
<evidence type="ECO:0000313" key="4">
    <source>
        <dbReference type="Proteomes" id="UP000245119"/>
    </source>
</evidence>
<feature type="domain" description="SCA7" evidence="2">
    <location>
        <begin position="359"/>
        <end position="426"/>
    </location>
</feature>
<feature type="compositionally biased region" description="Polar residues" evidence="1">
    <location>
        <begin position="772"/>
        <end position="784"/>
    </location>
</feature>
<sequence length="1160" mass="120378">MATQDSSPSLFIGQTWANWAEMITIAGKNDEDEEDKTDTKSDDSDSMKLDKKDMGLFGFCPSQDEFTLALCETCNLLVKPQALKRHIENRHGISNSQTTTSQSTAPSFFSPELAKTLSLPVTSFPPRTVNKPPTKASLKQVPGAVRMLGQDSMAGSSGDGSLRMGPSRSFRKASTNPVVNLERMPEQVAVVKKQINAGMTSDTLSPLSGLTVVTTAAAVTKVMSPDPQISCGSPGSAKLSLANGSHRITSGMSLSSLRSVTSLPVTTLATQPSALTTTTTNVMCTRPTPTTVPMTVSSASVTIFAKAAKPSCVPFAGNALVSTLSATTPSSSVFSAVTTVANSSGSKSSKKSPKERKFLPCKDREFDANKHCGVVMEDSGKPCTRSLTCKTHALGLRRAVPGRMKSFDELLREHKAAKDALIKAKAEEQTAAAARSAITSKDANLLVTSVTAGTFSALSSPAALAASAIKLGPAGTSSHRDIKSLGIISPAVLPRPIRSTRPTPAAAFQKFSPGSVFPPSLTVKEEPSPILDPSPQLFQSSDYEGDGVHEKSDITYLTHHPRPAAMCTFGARLAGGRCALFSRRTDLVRAAFLSALERQLNPPPHKKLCVESNLPKEPQMPSNSKDPYEFTMVDTTLGAQQCQNMSFSIGSAPICTSPSKPLLKHKAKAVTSPGLGFPVTSVTVSTSQIPTAITMPSFTAAMLKPSKAQDPLPGHRSSGVSTGSLSLSQTFHCQPAKRKRSGSNQGGVSPAHSSGSSTIQTQGHGLGLALPTGTSTGLTSVQQQPPQTAVLASVGTVNSHTASTPLTAITIPSVNLANAATLGLSATLPTCKQQHGTGQKTSIIKDLNFVLTSLDPSLVNGQYVNITGAQLAELAAAQAVSATAEDKNIKRSRLASTKHLGQKVTSTTLEALRTLQGSSVLTTVPPNAVLVDGSLQGAVLTPVSSLSNAVGSSSSNSAFVTLAASTVTASQSSTSITVTPTTIFRTVGDSGTPQQVKLTSALFANGIISSTDKGHAASSSHHHHHHHHHHQHQVGNTGSTTLARSSSGHSKTVAQGILQSPLCTGQALTTTQLAHLKPGTINFTKGVGGKLTMQPVSVTIPLVGQVGLSALGSTQQQGSHPQHTLLVTTAAEDGSSGSGGGKTEIHLQPQISSSPSGLLS</sequence>
<name>A0A2T7NUA2_POMCA</name>
<feature type="region of interest" description="Disordered" evidence="1">
    <location>
        <begin position="24"/>
        <end position="47"/>
    </location>
</feature>
<feature type="region of interest" description="Disordered" evidence="1">
    <location>
        <begin position="705"/>
        <end position="784"/>
    </location>
</feature>
<dbReference type="InterPro" id="IPR013243">
    <property type="entry name" value="SCA7_dom"/>
</dbReference>
<protein>
    <recommendedName>
        <fullName evidence="2">SCA7 domain-containing protein</fullName>
    </recommendedName>
</protein>
<evidence type="ECO:0000256" key="1">
    <source>
        <dbReference type="SAM" id="MobiDB-lite"/>
    </source>
</evidence>
<feature type="compositionally biased region" description="Polar residues" evidence="1">
    <location>
        <begin position="742"/>
        <end position="763"/>
    </location>
</feature>
<feature type="compositionally biased region" description="Basic and acidic residues" evidence="1">
    <location>
        <begin position="37"/>
        <end position="47"/>
    </location>
</feature>
<gene>
    <name evidence="3" type="ORF">C0Q70_15245</name>
</gene>
<comment type="caution">
    <text evidence="3">The sequence shown here is derived from an EMBL/GenBank/DDBJ whole genome shotgun (WGS) entry which is preliminary data.</text>
</comment>
<feature type="region of interest" description="Disordered" evidence="1">
    <location>
        <begin position="1012"/>
        <end position="1051"/>
    </location>
</feature>
<dbReference type="STRING" id="400727.A0A2T7NUA2"/>
<feature type="region of interest" description="Disordered" evidence="1">
    <location>
        <begin position="1131"/>
        <end position="1160"/>
    </location>
</feature>
<dbReference type="InterPro" id="IPR052237">
    <property type="entry name" value="Ataxin-7-like_regulator"/>
</dbReference>
<dbReference type="PANTHER" id="PTHR15117">
    <property type="entry name" value="ATAXIN 7 RELATED"/>
    <property type="match status" value="1"/>
</dbReference>
<feature type="compositionally biased region" description="Low complexity" evidence="1">
    <location>
        <begin position="717"/>
        <end position="728"/>
    </location>
</feature>
<feature type="compositionally biased region" description="Polar residues" evidence="1">
    <location>
        <begin position="1149"/>
        <end position="1160"/>
    </location>
</feature>
<keyword evidence="4" id="KW-1185">Reference proteome</keyword>
<reference evidence="3 4" key="1">
    <citation type="submission" date="2018-04" db="EMBL/GenBank/DDBJ databases">
        <title>The genome of golden apple snail Pomacea canaliculata provides insight into stress tolerance and invasive adaptation.</title>
        <authorList>
            <person name="Liu C."/>
            <person name="Liu B."/>
            <person name="Ren Y."/>
            <person name="Zhang Y."/>
            <person name="Wang H."/>
            <person name="Li S."/>
            <person name="Jiang F."/>
            <person name="Yin L."/>
            <person name="Zhang G."/>
            <person name="Qian W."/>
            <person name="Fan W."/>
        </authorList>
    </citation>
    <scope>NUCLEOTIDE SEQUENCE [LARGE SCALE GENOMIC DNA]</scope>
    <source>
        <strain evidence="3">SZHN2017</strain>
        <tissue evidence="3">Muscle</tissue>
    </source>
</reference>
<dbReference type="PROSITE" id="PS51505">
    <property type="entry name" value="SCA7"/>
    <property type="match status" value="1"/>
</dbReference>
<dbReference type="PANTHER" id="PTHR15117:SF24">
    <property type="entry name" value="SCA7 DOMAIN-CONTAINING PROTEIN"/>
    <property type="match status" value="1"/>
</dbReference>
<dbReference type="Proteomes" id="UP000245119">
    <property type="component" value="Linkage Group LG9"/>
</dbReference>
<organism evidence="3 4">
    <name type="scientific">Pomacea canaliculata</name>
    <name type="common">Golden apple snail</name>
    <dbReference type="NCBI Taxonomy" id="400727"/>
    <lineage>
        <taxon>Eukaryota</taxon>
        <taxon>Metazoa</taxon>
        <taxon>Spiralia</taxon>
        <taxon>Lophotrochozoa</taxon>
        <taxon>Mollusca</taxon>
        <taxon>Gastropoda</taxon>
        <taxon>Caenogastropoda</taxon>
        <taxon>Architaenioglossa</taxon>
        <taxon>Ampullarioidea</taxon>
        <taxon>Ampullariidae</taxon>
        <taxon>Pomacea</taxon>
    </lineage>
</organism>